<proteinExistence type="predicted"/>
<dbReference type="InterPro" id="IPR011335">
    <property type="entry name" value="Restrct_endonuc-II-like"/>
</dbReference>
<protein>
    <submittedName>
        <fullName evidence="2">RecBCD enzyme subunit RecB</fullName>
        <ecNumber evidence="2">3.1.11.5</ecNumber>
    </submittedName>
</protein>
<dbReference type="InterPro" id="IPR038726">
    <property type="entry name" value="PDDEXK_AddAB-type"/>
</dbReference>
<feature type="domain" description="PD-(D/E)XK endonuclease-like" evidence="1">
    <location>
        <begin position="2"/>
        <end position="92"/>
    </location>
</feature>
<dbReference type="EMBL" id="LCYA01000055">
    <property type="protein sequence ID" value="KWV88089.1"/>
    <property type="molecule type" value="Genomic_DNA"/>
</dbReference>
<dbReference type="SUPFAM" id="SSF52980">
    <property type="entry name" value="Restriction endonuclease-like"/>
    <property type="match status" value="1"/>
</dbReference>
<dbReference type="Gene3D" id="3.90.320.10">
    <property type="match status" value="1"/>
</dbReference>
<dbReference type="PATRIC" id="fig|294.194.peg.2532"/>
<keyword evidence="2" id="KW-0378">Hydrolase</keyword>
<evidence type="ECO:0000259" key="1">
    <source>
        <dbReference type="Pfam" id="PF12705"/>
    </source>
</evidence>
<evidence type="ECO:0000313" key="3">
    <source>
        <dbReference type="Proteomes" id="UP000061348"/>
    </source>
</evidence>
<accession>A0A125QIM0</accession>
<dbReference type="EC" id="3.1.11.5" evidence="2"/>
<name>A0A125QIM0_PSEFL</name>
<comment type="caution">
    <text evidence="2">The sequence shown here is derived from an EMBL/GenBank/DDBJ whole genome shotgun (WGS) entry which is preliminary data.</text>
</comment>
<dbReference type="InterPro" id="IPR011604">
    <property type="entry name" value="PDDEXK-like_dom_sf"/>
</dbReference>
<gene>
    <name evidence="2" type="primary">recB_1</name>
    <name evidence="2" type="ORF">PFLmoz3_02289</name>
</gene>
<sequence>MFKGFIDLTFEHDGRYYVADYKSNWLGPDDSAYTQDAMEHSILEHRYDLQYVLYLLALHRQLKARLPHYDYDQHVGGALYLFLRGSQSVSQGAYFTRPPRELIENLDLLFQGKPIPPKVEPAWEQGVLL</sequence>
<organism evidence="2 3">
    <name type="scientific">Pseudomonas fluorescens</name>
    <dbReference type="NCBI Taxonomy" id="294"/>
    <lineage>
        <taxon>Bacteria</taxon>
        <taxon>Pseudomonadati</taxon>
        <taxon>Pseudomonadota</taxon>
        <taxon>Gammaproteobacteria</taxon>
        <taxon>Pseudomonadales</taxon>
        <taxon>Pseudomonadaceae</taxon>
        <taxon>Pseudomonas</taxon>
    </lineage>
</organism>
<dbReference type="Pfam" id="PF12705">
    <property type="entry name" value="PDDEXK_1"/>
    <property type="match status" value="1"/>
</dbReference>
<dbReference type="GO" id="GO:0008854">
    <property type="term" value="F:exodeoxyribonuclease V activity"/>
    <property type="evidence" value="ECO:0007669"/>
    <property type="project" value="UniProtKB-EC"/>
</dbReference>
<dbReference type="AlphaFoldDB" id="A0A125QIM0"/>
<dbReference type="CDD" id="cd22352">
    <property type="entry name" value="RecB_C-like"/>
    <property type="match status" value="1"/>
</dbReference>
<reference evidence="2 3" key="1">
    <citation type="submission" date="2015-05" db="EMBL/GenBank/DDBJ databases">
        <title>A genomic and transcriptomic approach to investigate the blue pigment phenotype in Pseudomonas fluorescens.</title>
        <authorList>
            <person name="Andreani N.A."/>
            <person name="Cardazzo B."/>
        </authorList>
    </citation>
    <scope>NUCLEOTIDE SEQUENCE [LARGE SCALE GENOMIC DNA]</scope>
    <source>
        <strain evidence="2 3">Ps_22</strain>
    </source>
</reference>
<dbReference type="Proteomes" id="UP000061348">
    <property type="component" value="Unassembled WGS sequence"/>
</dbReference>
<evidence type="ECO:0000313" key="2">
    <source>
        <dbReference type="EMBL" id="KWV88089.1"/>
    </source>
</evidence>